<dbReference type="Proteomes" id="UP000246740">
    <property type="component" value="Unassembled WGS sequence"/>
</dbReference>
<evidence type="ECO:0000313" key="2">
    <source>
        <dbReference type="Proteomes" id="UP000246740"/>
    </source>
</evidence>
<dbReference type="OrthoDB" id="2543700at2759"/>
<dbReference type="InParanoid" id="A0A317XYY3"/>
<gene>
    <name evidence="1" type="ORF">BCV70DRAFT_197230</name>
</gene>
<keyword evidence="2" id="KW-1185">Reference proteome</keyword>
<name>A0A317XYY3_9BASI</name>
<sequence length="221" mass="24643">MAWMSAADTANAFKSKACITFENLAPGQALFWTARVEDVLNQEGYVWNPWNLPVTSQRCHGSTSSGRGNAQSVCLQRRSWGFGAVLELYESPDCTHRGQRTRQIFNSAQCTPLTMTDFQSFQMIEPRSDQFDMHFSSTYYAIGASGYHACDIRPDTKIRIVPGRCEKMAGKGIYVGVYGVDDRAPPQGPAPGDKVLLRGTLPIAGHRRRRRHSRLGHHGHV</sequence>
<dbReference type="EMBL" id="KZ819188">
    <property type="protein sequence ID" value="PWZ02993.1"/>
    <property type="molecule type" value="Genomic_DNA"/>
</dbReference>
<organism evidence="1 2">
    <name type="scientific">Testicularia cyperi</name>
    <dbReference type="NCBI Taxonomy" id="1882483"/>
    <lineage>
        <taxon>Eukaryota</taxon>
        <taxon>Fungi</taxon>
        <taxon>Dikarya</taxon>
        <taxon>Basidiomycota</taxon>
        <taxon>Ustilaginomycotina</taxon>
        <taxon>Ustilaginomycetes</taxon>
        <taxon>Ustilaginales</taxon>
        <taxon>Anthracoideaceae</taxon>
        <taxon>Testicularia</taxon>
    </lineage>
</organism>
<protein>
    <submittedName>
        <fullName evidence="1">Uncharacterized protein</fullName>
    </submittedName>
</protein>
<reference evidence="1 2" key="1">
    <citation type="journal article" date="2018" name="Mol. Biol. Evol.">
        <title>Broad Genomic Sampling Reveals a Smut Pathogenic Ancestry of the Fungal Clade Ustilaginomycotina.</title>
        <authorList>
            <person name="Kijpornyongpan T."/>
            <person name="Mondo S.J."/>
            <person name="Barry K."/>
            <person name="Sandor L."/>
            <person name="Lee J."/>
            <person name="Lipzen A."/>
            <person name="Pangilinan J."/>
            <person name="LaButti K."/>
            <person name="Hainaut M."/>
            <person name="Henrissat B."/>
            <person name="Grigoriev I.V."/>
            <person name="Spatafora J.W."/>
            <person name="Aime M.C."/>
        </authorList>
    </citation>
    <scope>NUCLEOTIDE SEQUENCE [LARGE SCALE GENOMIC DNA]</scope>
    <source>
        <strain evidence="1 2">MCA 3645</strain>
    </source>
</reference>
<proteinExistence type="predicted"/>
<accession>A0A317XYY3</accession>
<dbReference type="AlphaFoldDB" id="A0A317XYY3"/>
<evidence type="ECO:0000313" key="1">
    <source>
        <dbReference type="EMBL" id="PWZ02993.1"/>
    </source>
</evidence>